<comment type="caution">
    <text evidence="7">The sequence shown here is derived from an EMBL/GenBank/DDBJ whole genome shotgun (WGS) entry which is preliminary data.</text>
</comment>
<dbReference type="InterPro" id="IPR013785">
    <property type="entry name" value="Aldolase_TIM"/>
</dbReference>
<dbReference type="PANTHER" id="PTHR11627">
    <property type="entry name" value="FRUCTOSE-BISPHOSPHATE ALDOLASE"/>
    <property type="match status" value="1"/>
</dbReference>
<dbReference type="UniPathway" id="UPA00109">
    <property type="reaction ID" value="UER00183"/>
</dbReference>
<name>A0A2M7X014_UNCKA</name>
<dbReference type="GO" id="GO:0004332">
    <property type="term" value="F:fructose-bisphosphate aldolase activity"/>
    <property type="evidence" value="ECO:0007669"/>
    <property type="project" value="UniProtKB-EC"/>
</dbReference>
<sequence length="326" mass="35973">MPDTILNLFQPGKGILAADESVSTATKRLESVGVTSTEETRRQYRNLFLTAPGVEKYISGVILFEDSMYQATNEEIPFAQFLTSKGIEPGIKLDESTREMPGFPGEKITKGLDDLPQDLDNYRGLGATFTKWRTVISISDSTPTHEAIEANAIILAQYARMAQNAGLVPIVEPEVLRDGNHSIEKAQDVTTNSLSRIFQILAEYHVDLSNMILKTSMVVPGSDSNQEVSHEEVAKKTIEMLMASVPDTVPGIVFLSGGQTSDDAIRNLNEIAKFEPFPWALTFSYARALQGPALEVWRGKDENVNKAQKVFIETLKKVSFAEKGEL</sequence>
<evidence type="ECO:0000256" key="1">
    <source>
        <dbReference type="ARBA" id="ARBA00004714"/>
    </source>
</evidence>
<dbReference type="Pfam" id="PF00274">
    <property type="entry name" value="Glycolytic"/>
    <property type="match status" value="1"/>
</dbReference>
<accession>A0A2M7X014</accession>
<comment type="pathway">
    <text evidence="1">Carbohydrate degradation; glycolysis; D-glyceraldehyde 3-phosphate and glycerone phosphate from D-glucose: step 4/4.</text>
</comment>
<dbReference type="EMBL" id="PFWZ01000185">
    <property type="protein sequence ID" value="PJA39301.1"/>
    <property type="molecule type" value="Genomic_DNA"/>
</dbReference>
<dbReference type="InterPro" id="IPR000741">
    <property type="entry name" value="FBA_I"/>
</dbReference>
<evidence type="ECO:0000256" key="6">
    <source>
        <dbReference type="ARBA" id="ARBA00029799"/>
    </source>
</evidence>
<gene>
    <name evidence="7" type="ORF">CO179_05530</name>
</gene>
<dbReference type="Gene3D" id="3.20.20.70">
    <property type="entry name" value="Aldolase class I"/>
    <property type="match status" value="1"/>
</dbReference>
<dbReference type="Proteomes" id="UP000231195">
    <property type="component" value="Unassembled WGS sequence"/>
</dbReference>
<dbReference type="SUPFAM" id="SSF51569">
    <property type="entry name" value="Aldolase"/>
    <property type="match status" value="1"/>
</dbReference>
<dbReference type="NCBIfam" id="NF033379">
    <property type="entry name" value="FrucBisAld_I"/>
    <property type="match status" value="1"/>
</dbReference>
<proteinExistence type="inferred from homology"/>
<reference evidence="8" key="1">
    <citation type="submission" date="2017-09" db="EMBL/GenBank/DDBJ databases">
        <title>Depth-based differentiation of microbial function through sediment-hosted aquifers and enrichment of novel symbionts in the deep terrestrial subsurface.</title>
        <authorList>
            <person name="Probst A.J."/>
            <person name="Ladd B."/>
            <person name="Jarett J.K."/>
            <person name="Geller-Mcgrath D.E."/>
            <person name="Sieber C.M.K."/>
            <person name="Emerson J.B."/>
            <person name="Anantharaman K."/>
            <person name="Thomas B.C."/>
            <person name="Malmstrom R."/>
            <person name="Stieglmeier M."/>
            <person name="Klingl A."/>
            <person name="Woyke T."/>
            <person name="Ryan C.M."/>
            <person name="Banfield J.F."/>
        </authorList>
    </citation>
    <scope>NUCLEOTIDE SEQUENCE [LARGE SCALE GENOMIC DNA]</scope>
</reference>
<evidence type="ECO:0000256" key="2">
    <source>
        <dbReference type="ARBA" id="ARBA00010387"/>
    </source>
</evidence>
<organism evidence="7 8">
    <name type="scientific">candidate division WWE3 bacterium CG_4_9_14_3_um_filter_39_7</name>
    <dbReference type="NCBI Taxonomy" id="1975080"/>
    <lineage>
        <taxon>Bacteria</taxon>
        <taxon>Katanobacteria</taxon>
    </lineage>
</organism>
<evidence type="ECO:0000256" key="4">
    <source>
        <dbReference type="ARBA" id="ARBA00023152"/>
    </source>
</evidence>
<dbReference type="EC" id="4.1.2.13" evidence="3"/>
<dbReference type="AlphaFoldDB" id="A0A2M7X014"/>
<dbReference type="GO" id="GO:0006096">
    <property type="term" value="P:glycolytic process"/>
    <property type="evidence" value="ECO:0007669"/>
    <property type="project" value="UniProtKB-UniPathway"/>
</dbReference>
<protein>
    <recommendedName>
        <fullName evidence="3">fructose-bisphosphate aldolase</fullName>
        <ecNumber evidence="3">4.1.2.13</ecNumber>
    </recommendedName>
    <alternativeName>
        <fullName evidence="6">Fructose-bisphosphate aldolase class I</fullName>
    </alternativeName>
</protein>
<evidence type="ECO:0000313" key="8">
    <source>
        <dbReference type="Proteomes" id="UP000231195"/>
    </source>
</evidence>
<evidence type="ECO:0000313" key="7">
    <source>
        <dbReference type="EMBL" id="PJA39301.1"/>
    </source>
</evidence>
<keyword evidence="4" id="KW-0324">Glycolysis</keyword>
<evidence type="ECO:0000256" key="5">
    <source>
        <dbReference type="ARBA" id="ARBA00023239"/>
    </source>
</evidence>
<evidence type="ECO:0000256" key="3">
    <source>
        <dbReference type="ARBA" id="ARBA00013068"/>
    </source>
</evidence>
<comment type="similarity">
    <text evidence="2">Belongs to the class I fructose-bisphosphate aldolase family.</text>
</comment>
<keyword evidence="5" id="KW-0456">Lyase</keyword>